<dbReference type="PANTHER" id="PTHR47506:SF6">
    <property type="entry name" value="HTH-TYPE TRANSCRIPTIONAL REPRESSOR NEMR"/>
    <property type="match status" value="1"/>
</dbReference>
<evidence type="ECO:0000256" key="2">
    <source>
        <dbReference type="ARBA" id="ARBA00023125"/>
    </source>
</evidence>
<reference evidence="6 7" key="1">
    <citation type="journal article" date="2014" name="Int. J. Syst. Evol. Microbiol.">
        <title>Complete genome sequence of Corynebacterium casei LMG S-19264T (=DSM 44701T), isolated from a smear-ripened cheese.</title>
        <authorList>
            <consortium name="US DOE Joint Genome Institute (JGI-PGF)"/>
            <person name="Walter F."/>
            <person name="Albersmeier A."/>
            <person name="Kalinowski J."/>
            <person name="Ruckert C."/>
        </authorList>
    </citation>
    <scope>NUCLEOTIDE SEQUENCE [LARGE SCALE GENOMIC DNA]</scope>
    <source>
        <strain evidence="6 7">JCM 4677</strain>
    </source>
</reference>
<dbReference type="Pfam" id="PF16925">
    <property type="entry name" value="TetR_C_13"/>
    <property type="match status" value="1"/>
</dbReference>
<organism evidence="6 7">
    <name type="scientific">Streptomyces aurantiacus</name>
    <dbReference type="NCBI Taxonomy" id="47760"/>
    <lineage>
        <taxon>Bacteria</taxon>
        <taxon>Bacillati</taxon>
        <taxon>Actinomycetota</taxon>
        <taxon>Actinomycetes</taxon>
        <taxon>Kitasatosporales</taxon>
        <taxon>Streptomycetaceae</taxon>
        <taxon>Streptomyces</taxon>
        <taxon>Streptomyces aurantiacus group</taxon>
    </lineage>
</organism>
<dbReference type="InterPro" id="IPR009057">
    <property type="entry name" value="Homeodomain-like_sf"/>
</dbReference>
<accession>A0A7G1NQB7</accession>
<dbReference type="SUPFAM" id="SSF48498">
    <property type="entry name" value="Tetracyclin repressor-like, C-terminal domain"/>
    <property type="match status" value="1"/>
</dbReference>
<feature type="DNA-binding region" description="H-T-H motif" evidence="4">
    <location>
        <begin position="35"/>
        <end position="54"/>
    </location>
</feature>
<protein>
    <submittedName>
        <fullName evidence="6">TetR family transcriptional regulator</fullName>
    </submittedName>
</protein>
<feature type="domain" description="HTH tetR-type" evidence="5">
    <location>
        <begin position="12"/>
        <end position="72"/>
    </location>
</feature>
<name>A0A7G1NQB7_9ACTN</name>
<dbReference type="AlphaFoldDB" id="A0A7G1NQB7"/>
<sequence length="201" mass="22202">MVTDMPVTARTGDTRRSILDTAQRIIAHKGYSAVGINEVLAEAGVPKGSFYHYFPSKDAFGEALLRSYFEEYVADMDRILARSGQSAAEQLTTYWQQWRETQSVDDCQGKCLAVKLGAEVSDLSEPMRLVLKEGTDAIVDRLERMITGGLQDGSVAIDGDPRGTAQVLYQMWLGASIMAKIHRSLAPLDSTTTMTRQILHL</sequence>
<evidence type="ECO:0000259" key="5">
    <source>
        <dbReference type="PROSITE" id="PS50977"/>
    </source>
</evidence>
<dbReference type="Proteomes" id="UP000516444">
    <property type="component" value="Chromosome"/>
</dbReference>
<dbReference type="InterPro" id="IPR011075">
    <property type="entry name" value="TetR_C"/>
</dbReference>
<proteinExistence type="predicted"/>
<gene>
    <name evidence="6" type="ORF">GCM10017557_02920</name>
</gene>
<dbReference type="PANTHER" id="PTHR47506">
    <property type="entry name" value="TRANSCRIPTIONAL REGULATORY PROTEIN"/>
    <property type="match status" value="1"/>
</dbReference>
<dbReference type="InterPro" id="IPR001647">
    <property type="entry name" value="HTH_TetR"/>
</dbReference>
<evidence type="ECO:0000313" key="6">
    <source>
        <dbReference type="EMBL" id="BCL25433.1"/>
    </source>
</evidence>
<keyword evidence="7" id="KW-1185">Reference proteome</keyword>
<dbReference type="KEGG" id="sgm:GCM10017557_02920"/>
<dbReference type="PRINTS" id="PR00455">
    <property type="entry name" value="HTHTETR"/>
</dbReference>
<keyword evidence="3" id="KW-0804">Transcription</keyword>
<evidence type="ECO:0000256" key="3">
    <source>
        <dbReference type="ARBA" id="ARBA00023163"/>
    </source>
</evidence>
<evidence type="ECO:0000256" key="1">
    <source>
        <dbReference type="ARBA" id="ARBA00023015"/>
    </source>
</evidence>
<dbReference type="PROSITE" id="PS50977">
    <property type="entry name" value="HTH_TETR_2"/>
    <property type="match status" value="1"/>
</dbReference>
<dbReference type="GO" id="GO:0003677">
    <property type="term" value="F:DNA binding"/>
    <property type="evidence" value="ECO:0007669"/>
    <property type="project" value="UniProtKB-UniRule"/>
</dbReference>
<dbReference type="InterPro" id="IPR036271">
    <property type="entry name" value="Tet_transcr_reg_TetR-rel_C_sf"/>
</dbReference>
<evidence type="ECO:0000313" key="7">
    <source>
        <dbReference type="Proteomes" id="UP000516444"/>
    </source>
</evidence>
<dbReference type="Pfam" id="PF00440">
    <property type="entry name" value="TetR_N"/>
    <property type="match status" value="1"/>
</dbReference>
<dbReference type="SUPFAM" id="SSF46689">
    <property type="entry name" value="Homeodomain-like"/>
    <property type="match status" value="1"/>
</dbReference>
<evidence type="ECO:0000256" key="4">
    <source>
        <dbReference type="PROSITE-ProRule" id="PRU00335"/>
    </source>
</evidence>
<dbReference type="Gene3D" id="1.10.357.10">
    <property type="entry name" value="Tetracycline Repressor, domain 2"/>
    <property type="match status" value="1"/>
</dbReference>
<keyword evidence="2 4" id="KW-0238">DNA-binding</keyword>
<keyword evidence="1" id="KW-0805">Transcription regulation</keyword>
<dbReference type="EMBL" id="AP023440">
    <property type="protein sequence ID" value="BCL25433.1"/>
    <property type="molecule type" value="Genomic_DNA"/>
</dbReference>